<proteinExistence type="predicted"/>
<sequence length="108" mass="11669">MQATEAKTAVSKAESEPKIRGAKKESAKRGGCEEGGSEERGREGCRGARHRPEEVKGGSSDSAISSCIGQPEILPYHGCDSIFIESEMPCILEENADYREDLQPLKAD</sequence>
<evidence type="ECO:0000313" key="2">
    <source>
        <dbReference type="EMBL" id="CAL60619.1"/>
    </source>
</evidence>
<dbReference type="AlphaFoldDB" id="A4G282"/>
<dbReference type="Proteomes" id="UP000006697">
    <property type="component" value="Chromosome"/>
</dbReference>
<feature type="compositionally biased region" description="Basic and acidic residues" evidence="1">
    <location>
        <begin position="13"/>
        <end position="56"/>
    </location>
</feature>
<name>A4G282_HERAR</name>
<protein>
    <submittedName>
        <fullName evidence="2">Uncharacterized protein</fullName>
    </submittedName>
</protein>
<gene>
    <name evidence="2" type="ordered locus">HEAR0397</name>
</gene>
<dbReference type="KEGG" id="har:HEAR0397"/>
<keyword evidence="3" id="KW-1185">Reference proteome</keyword>
<dbReference type="EMBL" id="CU207211">
    <property type="protein sequence ID" value="CAL60619.1"/>
    <property type="molecule type" value="Genomic_DNA"/>
</dbReference>
<reference evidence="2 3" key="1">
    <citation type="journal article" date="2007" name="PLoS Genet.">
        <title>A tale of two oxidation states: bacterial colonization of arsenic-rich environments.</title>
        <authorList>
            <person name="Muller D."/>
            <person name="Medigue C."/>
            <person name="Koechler S."/>
            <person name="Barbe V."/>
            <person name="Barakat M."/>
            <person name="Talla E."/>
            <person name="Bonnefoy V."/>
            <person name="Krin E."/>
            <person name="Arsene-Ploetze F."/>
            <person name="Carapito C."/>
            <person name="Chandler M."/>
            <person name="Cournoyer B."/>
            <person name="Cruveiller S."/>
            <person name="Dossat C."/>
            <person name="Duval S."/>
            <person name="Heymann M."/>
            <person name="Leize E."/>
            <person name="Lieutaud A."/>
            <person name="Lievremont D."/>
            <person name="Makita Y."/>
            <person name="Mangenot S."/>
            <person name="Nitschke W."/>
            <person name="Ortet P."/>
            <person name="Perdrial N."/>
            <person name="Schoepp B."/>
            <person name="Siguier N."/>
            <person name="Simeonova D.D."/>
            <person name="Rouy Z."/>
            <person name="Segurens B."/>
            <person name="Turlin E."/>
            <person name="Vallenet D."/>
            <person name="Van Dorsselaer A."/>
            <person name="Weiss S."/>
            <person name="Weissenbach J."/>
            <person name="Lett M.C."/>
            <person name="Danchin A."/>
            <person name="Bertin P.N."/>
        </authorList>
    </citation>
    <scope>NUCLEOTIDE SEQUENCE [LARGE SCALE GENOMIC DNA]</scope>
    <source>
        <strain evidence="3">ULPAs1</strain>
    </source>
</reference>
<organism evidence="2 3">
    <name type="scientific">Herminiimonas arsenicoxydans</name>
    <dbReference type="NCBI Taxonomy" id="204773"/>
    <lineage>
        <taxon>Bacteria</taxon>
        <taxon>Pseudomonadati</taxon>
        <taxon>Pseudomonadota</taxon>
        <taxon>Betaproteobacteria</taxon>
        <taxon>Burkholderiales</taxon>
        <taxon>Oxalobacteraceae</taxon>
        <taxon>Herminiimonas</taxon>
    </lineage>
</organism>
<dbReference type="STRING" id="204773.HEAR0397"/>
<accession>A4G282</accession>
<dbReference type="HOGENOM" id="CLU_2193341_0_0_4"/>
<evidence type="ECO:0000313" key="3">
    <source>
        <dbReference type="Proteomes" id="UP000006697"/>
    </source>
</evidence>
<evidence type="ECO:0000256" key="1">
    <source>
        <dbReference type="SAM" id="MobiDB-lite"/>
    </source>
</evidence>
<feature type="region of interest" description="Disordered" evidence="1">
    <location>
        <begin position="1"/>
        <end position="66"/>
    </location>
</feature>